<organism evidence="2 3">
    <name type="scientific">Parasponia andersonii</name>
    <name type="common">Sponia andersonii</name>
    <dbReference type="NCBI Taxonomy" id="3476"/>
    <lineage>
        <taxon>Eukaryota</taxon>
        <taxon>Viridiplantae</taxon>
        <taxon>Streptophyta</taxon>
        <taxon>Embryophyta</taxon>
        <taxon>Tracheophyta</taxon>
        <taxon>Spermatophyta</taxon>
        <taxon>Magnoliopsida</taxon>
        <taxon>eudicotyledons</taxon>
        <taxon>Gunneridae</taxon>
        <taxon>Pentapetalae</taxon>
        <taxon>rosids</taxon>
        <taxon>fabids</taxon>
        <taxon>Rosales</taxon>
        <taxon>Cannabaceae</taxon>
        <taxon>Parasponia</taxon>
    </lineage>
</organism>
<accession>A0A2P5AEY6</accession>
<proteinExistence type="predicted"/>
<gene>
    <name evidence="2" type="ORF">PanWU01x14_338850</name>
</gene>
<evidence type="ECO:0000313" key="3">
    <source>
        <dbReference type="Proteomes" id="UP000237105"/>
    </source>
</evidence>
<evidence type="ECO:0000256" key="1">
    <source>
        <dbReference type="SAM" id="MobiDB-lite"/>
    </source>
</evidence>
<feature type="compositionally biased region" description="Basic and acidic residues" evidence="1">
    <location>
        <begin position="13"/>
        <end position="22"/>
    </location>
</feature>
<reference evidence="3" key="1">
    <citation type="submission" date="2016-06" db="EMBL/GenBank/DDBJ databases">
        <title>Parallel loss of symbiosis genes in relatives of nitrogen-fixing non-legume Parasponia.</title>
        <authorList>
            <person name="Van Velzen R."/>
            <person name="Holmer R."/>
            <person name="Bu F."/>
            <person name="Rutten L."/>
            <person name="Van Zeijl A."/>
            <person name="Liu W."/>
            <person name="Santuari L."/>
            <person name="Cao Q."/>
            <person name="Sharma T."/>
            <person name="Shen D."/>
            <person name="Roswanjaya Y."/>
            <person name="Wardhani T."/>
            <person name="Kalhor M.S."/>
            <person name="Jansen J."/>
            <person name="Van den Hoogen J."/>
            <person name="Gungor B."/>
            <person name="Hartog M."/>
            <person name="Hontelez J."/>
            <person name="Verver J."/>
            <person name="Yang W.-C."/>
            <person name="Schijlen E."/>
            <person name="Repin R."/>
            <person name="Schilthuizen M."/>
            <person name="Schranz E."/>
            <person name="Heidstra R."/>
            <person name="Miyata K."/>
            <person name="Fedorova E."/>
            <person name="Kohlen W."/>
            <person name="Bisseling T."/>
            <person name="Smit S."/>
            <person name="Geurts R."/>
        </authorList>
    </citation>
    <scope>NUCLEOTIDE SEQUENCE [LARGE SCALE GENOMIC DNA]</scope>
    <source>
        <strain evidence="3">cv. WU1-14</strain>
    </source>
</reference>
<dbReference type="AlphaFoldDB" id="A0A2P5AEY6"/>
<feature type="region of interest" description="Disordered" evidence="1">
    <location>
        <begin position="1"/>
        <end position="22"/>
    </location>
</feature>
<feature type="non-terminal residue" evidence="2">
    <location>
        <position position="1"/>
    </location>
</feature>
<name>A0A2P5AEY6_PARAD</name>
<evidence type="ECO:0000313" key="2">
    <source>
        <dbReference type="EMBL" id="PON35105.1"/>
    </source>
</evidence>
<keyword evidence="3" id="KW-1185">Reference proteome</keyword>
<dbReference type="EMBL" id="JXTB01000627">
    <property type="protein sequence ID" value="PON35105.1"/>
    <property type="molecule type" value="Genomic_DNA"/>
</dbReference>
<comment type="caution">
    <text evidence="2">The sequence shown here is derived from an EMBL/GenBank/DDBJ whole genome shotgun (WGS) entry which is preliminary data.</text>
</comment>
<dbReference type="Proteomes" id="UP000237105">
    <property type="component" value="Unassembled WGS sequence"/>
</dbReference>
<protein>
    <submittedName>
        <fullName evidence="2">Uncharacterized protein</fullName>
    </submittedName>
</protein>
<feature type="compositionally biased region" description="Polar residues" evidence="1">
    <location>
        <begin position="78"/>
        <end position="88"/>
    </location>
</feature>
<sequence length="113" mass="13364">NPTTSSKILIPSKQEKKAYEAEQNRIQADIERAEKEIHQLYDQIEEDTTFMKMELQLGNMARALDHSRRKDNHESLLPSYQAQRDASTQELAATKEFWYQKYGAPFGWKKWEE</sequence>
<feature type="region of interest" description="Disordered" evidence="1">
    <location>
        <begin position="67"/>
        <end position="88"/>
    </location>
</feature>